<feature type="transmembrane region" description="Helical" evidence="6">
    <location>
        <begin position="262"/>
        <end position="284"/>
    </location>
</feature>
<keyword evidence="3 6" id="KW-0812">Transmembrane</keyword>
<protein>
    <submittedName>
        <fullName evidence="8">Pecanex-like protein 4</fullName>
    </submittedName>
</protein>
<dbReference type="InterPro" id="IPR039797">
    <property type="entry name" value="Pecanex"/>
</dbReference>
<keyword evidence="9" id="KW-1185">Reference proteome</keyword>
<feature type="transmembrane region" description="Helical" evidence="6">
    <location>
        <begin position="49"/>
        <end position="68"/>
    </location>
</feature>
<evidence type="ECO:0000256" key="5">
    <source>
        <dbReference type="ARBA" id="ARBA00023136"/>
    </source>
</evidence>
<keyword evidence="4 6" id="KW-1133">Transmembrane helix</keyword>
<organism evidence="8 9">
    <name type="scientific">Tritrichomonas musculus</name>
    <dbReference type="NCBI Taxonomy" id="1915356"/>
    <lineage>
        <taxon>Eukaryota</taxon>
        <taxon>Metamonada</taxon>
        <taxon>Parabasalia</taxon>
        <taxon>Tritrichomonadida</taxon>
        <taxon>Tritrichomonadidae</taxon>
        <taxon>Tritrichomonas</taxon>
    </lineage>
</organism>
<sequence>MLPAATGGYTSYPDQPDIVFYVHTIIYLWIFVVPILLIKVTNNAISSFLHPGITAFIWLVIKLIVFFFHKQFDRRNDLQTENFETITDILNIQEENPPPFGISPAIWRIRDQITDFRNVDIDTTVDNLIQQGYSATDLFHFFDIYQRGLINITNSENETENHVPTVPTTVKFCCCSFVITWTRKDLDQYFDRPISFIECIISPIIAFICGFMAFYNTQSLVFLENVAFFLSASSAQFALLKAPNPDSFSAIYQEKFTPFSRAYHYIVFQLCFALLSYLSSINSIKQVTITVFQTAIQLETVISVMFIALEYIFLIFPLLNAFGILGSFQVSLFSVLECFQMIFFGVSGSVTFYSAQVALLVSLLIVFSLSCPYNFFTGVIVRRLIQSLTYFFGAVMSTFAYVPFITSSVFENKEYVAPNNISPLKRFGLSLLYSFIDSVLIFVEMLFDFSGENVFLMVVSYFLIALSLICHTIIPQLMSRYPFKIWSEPFFHNGPKIQKYLKVVKFIEYRILVPITLGSIFRISEGKYFGFSQFTESLLRIMMSTYITTIAYRHLSRFGIVLALCSMSEMKFDFPLFHTYFYLIVIWLLSQILEKFNYVNSYSSLHSITSLSQLFILVIMTANIQFTIFSIVLSVILTSPLIPLLGSPIFIPSFSRPTAFWIEKVKYEPRPGDPLFYKVISDSLGDSLSNMVKNGYFPTLVENNFYLILDDYFNAILHIIETGHDYIVFQLRGLEVREQTLCHRNELNVVRNGLENLENPRVFFMSSIITKFTSILWKFVDYSLGIFGLPKVLSRKKMAFVRASTWSTWLDDLSILSYSVSANNVEQIFPDRESQFKIFVNLVRVLTFVLSEDDDIQLPDDFDHSENVVRELDDWFYFNHRGQFTAVILSVSRVLFNELLNSYEGMSFPWKLYKYFEGKDLHLSSYLWIPSTVEPKLIKAFRTSISLAVEDVACVLPDSSLEELSNYVRLKIENCHMLPESDPDWMVLIDKRTAELETLRLFNDPSEFLIKFMTFKLCEQPFKIVKLNDELVRGIWAEQVVETVFVESDDRERGSIQFDMFTLRNIIAQSANPPAGYPEVICPVTFSFTH</sequence>
<feature type="transmembrane region" description="Helical" evidence="6">
    <location>
        <begin position="18"/>
        <end position="37"/>
    </location>
</feature>
<dbReference type="PANTHER" id="PTHR12372">
    <property type="entry name" value="PECANEX"/>
    <property type="match status" value="1"/>
</dbReference>
<evidence type="ECO:0000256" key="6">
    <source>
        <dbReference type="SAM" id="Phobius"/>
    </source>
</evidence>
<dbReference type="Pfam" id="PF05041">
    <property type="entry name" value="Pecanex_C"/>
    <property type="match status" value="1"/>
</dbReference>
<feature type="transmembrane region" description="Helical" evidence="6">
    <location>
        <begin position="453"/>
        <end position="474"/>
    </location>
</feature>
<feature type="transmembrane region" description="Helical" evidence="6">
    <location>
        <begin position="194"/>
        <end position="215"/>
    </location>
</feature>
<dbReference type="Proteomes" id="UP001470230">
    <property type="component" value="Unassembled WGS sequence"/>
</dbReference>
<evidence type="ECO:0000313" key="9">
    <source>
        <dbReference type="Proteomes" id="UP001470230"/>
    </source>
</evidence>
<feature type="transmembrane region" description="Helical" evidence="6">
    <location>
        <begin position="575"/>
        <end position="593"/>
    </location>
</feature>
<feature type="transmembrane region" description="Helical" evidence="6">
    <location>
        <begin position="357"/>
        <end position="376"/>
    </location>
</feature>
<evidence type="ECO:0000256" key="3">
    <source>
        <dbReference type="ARBA" id="ARBA00022692"/>
    </source>
</evidence>
<feature type="domain" description="Pecanex C-terminal" evidence="7">
    <location>
        <begin position="902"/>
        <end position="1089"/>
    </location>
</feature>
<feature type="transmembrane region" description="Helical" evidence="6">
    <location>
        <begin position="322"/>
        <end position="345"/>
    </location>
</feature>
<reference evidence="8 9" key="1">
    <citation type="submission" date="2024-04" db="EMBL/GenBank/DDBJ databases">
        <title>Tritrichomonas musculus Genome.</title>
        <authorList>
            <person name="Alves-Ferreira E."/>
            <person name="Grigg M."/>
            <person name="Lorenzi H."/>
            <person name="Galac M."/>
        </authorList>
    </citation>
    <scope>NUCLEOTIDE SEQUENCE [LARGE SCALE GENOMIC DNA]</scope>
    <source>
        <strain evidence="8 9">EAF2021</strain>
    </source>
</reference>
<keyword evidence="5 6" id="KW-0472">Membrane</keyword>
<proteinExistence type="inferred from homology"/>
<gene>
    <name evidence="8" type="ORF">M9Y10_038700</name>
</gene>
<dbReference type="InterPro" id="IPR007735">
    <property type="entry name" value="Pecanex_C"/>
</dbReference>
<evidence type="ECO:0000256" key="4">
    <source>
        <dbReference type="ARBA" id="ARBA00022989"/>
    </source>
</evidence>
<dbReference type="EMBL" id="JAPFFF010000006">
    <property type="protein sequence ID" value="KAK8887647.1"/>
    <property type="molecule type" value="Genomic_DNA"/>
</dbReference>
<comment type="subcellular location">
    <subcellularLocation>
        <location evidence="1">Membrane</location>
        <topology evidence="1">Multi-pass membrane protein</topology>
    </subcellularLocation>
</comment>
<comment type="similarity">
    <text evidence="2">Belongs to the pecanex family.</text>
</comment>
<name>A0ABR2K940_9EUKA</name>
<evidence type="ECO:0000313" key="8">
    <source>
        <dbReference type="EMBL" id="KAK8887647.1"/>
    </source>
</evidence>
<feature type="transmembrane region" description="Helical" evidence="6">
    <location>
        <begin position="388"/>
        <end position="406"/>
    </location>
</feature>
<feature type="transmembrane region" description="Helical" evidence="6">
    <location>
        <begin position="427"/>
        <end position="447"/>
    </location>
</feature>
<evidence type="ECO:0000259" key="7">
    <source>
        <dbReference type="Pfam" id="PF05041"/>
    </source>
</evidence>
<dbReference type="PANTHER" id="PTHR12372:SF7">
    <property type="entry name" value="PROTEIN PECANEX"/>
    <property type="match status" value="1"/>
</dbReference>
<feature type="transmembrane region" description="Helical" evidence="6">
    <location>
        <begin position="296"/>
        <end position="316"/>
    </location>
</feature>
<comment type="caution">
    <text evidence="8">The sequence shown here is derived from an EMBL/GenBank/DDBJ whole genome shotgun (WGS) entry which is preliminary data.</text>
</comment>
<accession>A0ABR2K940</accession>
<evidence type="ECO:0000256" key="1">
    <source>
        <dbReference type="ARBA" id="ARBA00004141"/>
    </source>
</evidence>
<feature type="transmembrane region" description="Helical" evidence="6">
    <location>
        <begin position="614"/>
        <end position="637"/>
    </location>
</feature>
<evidence type="ECO:0000256" key="2">
    <source>
        <dbReference type="ARBA" id="ARBA00010170"/>
    </source>
</evidence>